<feature type="compositionally biased region" description="Basic and acidic residues" evidence="1">
    <location>
        <begin position="1"/>
        <end position="16"/>
    </location>
</feature>
<feature type="region of interest" description="Disordered" evidence="1">
    <location>
        <begin position="1"/>
        <end position="75"/>
    </location>
</feature>
<reference evidence="2" key="1">
    <citation type="journal article" date="2022" name="bioRxiv">
        <title>Sequencing and chromosome-scale assembly of the giantPleurodeles waltlgenome.</title>
        <authorList>
            <person name="Brown T."/>
            <person name="Elewa A."/>
            <person name="Iarovenko S."/>
            <person name="Subramanian E."/>
            <person name="Araus A.J."/>
            <person name="Petzold A."/>
            <person name="Susuki M."/>
            <person name="Suzuki K.-i.T."/>
            <person name="Hayashi T."/>
            <person name="Toyoda A."/>
            <person name="Oliveira C."/>
            <person name="Osipova E."/>
            <person name="Leigh N.D."/>
            <person name="Simon A."/>
            <person name="Yun M.H."/>
        </authorList>
    </citation>
    <scope>NUCLEOTIDE SEQUENCE</scope>
    <source>
        <strain evidence="2">20211129_DDA</strain>
        <tissue evidence="2">Liver</tissue>
    </source>
</reference>
<evidence type="ECO:0000313" key="2">
    <source>
        <dbReference type="EMBL" id="KAJ1191348.1"/>
    </source>
</evidence>
<sequence>MEPRWDRAEQTEEKKTASAGNPDIRVPERLKRKEGIRARGAEGEEDAKEREARNAEQIDNGGNEEENNPYIGERRPFYGWKGDRAVPINPNPGGTWLQQVKNFPATLHVEARAEPRSEALCETASVETGNPDILISVNVPDEGRRAEQTEEEKTAGAGNPDIRVSERLKRKEGLRAQGAEGEEDAKEREAGNAEQIDNGGNEEENDPYIAERRPFDGQEDISRGQDSPNKPELRHVHGGTWLQQVIEFRTDGLVEDVNVIVWR</sequence>
<gene>
    <name evidence="2" type="ORF">NDU88_000664</name>
</gene>
<dbReference type="AlphaFoldDB" id="A0AAV7UU12"/>
<evidence type="ECO:0000256" key="1">
    <source>
        <dbReference type="SAM" id="MobiDB-lite"/>
    </source>
</evidence>
<organism evidence="2 3">
    <name type="scientific">Pleurodeles waltl</name>
    <name type="common">Iberian ribbed newt</name>
    <dbReference type="NCBI Taxonomy" id="8319"/>
    <lineage>
        <taxon>Eukaryota</taxon>
        <taxon>Metazoa</taxon>
        <taxon>Chordata</taxon>
        <taxon>Craniata</taxon>
        <taxon>Vertebrata</taxon>
        <taxon>Euteleostomi</taxon>
        <taxon>Amphibia</taxon>
        <taxon>Batrachia</taxon>
        <taxon>Caudata</taxon>
        <taxon>Salamandroidea</taxon>
        <taxon>Salamandridae</taxon>
        <taxon>Pleurodelinae</taxon>
        <taxon>Pleurodeles</taxon>
    </lineage>
</organism>
<proteinExistence type="predicted"/>
<feature type="compositionally biased region" description="Basic and acidic residues" evidence="1">
    <location>
        <begin position="163"/>
        <end position="174"/>
    </location>
</feature>
<keyword evidence="3" id="KW-1185">Reference proteome</keyword>
<evidence type="ECO:0000313" key="3">
    <source>
        <dbReference type="Proteomes" id="UP001066276"/>
    </source>
</evidence>
<feature type="compositionally biased region" description="Basic and acidic residues" evidence="1">
    <location>
        <begin position="141"/>
        <end position="154"/>
    </location>
</feature>
<comment type="caution">
    <text evidence="2">The sequence shown here is derived from an EMBL/GenBank/DDBJ whole genome shotgun (WGS) entry which is preliminary data.</text>
</comment>
<protein>
    <submittedName>
        <fullName evidence="2">Uncharacterized protein</fullName>
    </submittedName>
</protein>
<feature type="compositionally biased region" description="Basic and acidic residues" evidence="1">
    <location>
        <begin position="25"/>
        <end position="56"/>
    </location>
</feature>
<dbReference type="Proteomes" id="UP001066276">
    <property type="component" value="Chromosome 2_2"/>
</dbReference>
<dbReference type="EMBL" id="JANPWB010000004">
    <property type="protein sequence ID" value="KAJ1191348.1"/>
    <property type="molecule type" value="Genomic_DNA"/>
</dbReference>
<accession>A0AAV7UU12</accession>
<name>A0AAV7UU12_PLEWA</name>
<feature type="compositionally biased region" description="Basic and acidic residues" evidence="1">
    <location>
        <begin position="209"/>
        <end position="235"/>
    </location>
</feature>
<feature type="region of interest" description="Disordered" evidence="1">
    <location>
        <begin position="131"/>
        <end position="236"/>
    </location>
</feature>